<dbReference type="PANTHER" id="PTHR33112">
    <property type="entry name" value="DOMAIN PROTEIN, PUTATIVE-RELATED"/>
    <property type="match status" value="1"/>
</dbReference>
<dbReference type="OrthoDB" id="5135333at2759"/>
<comment type="caution">
    <text evidence="3">The sequence shown here is derived from an EMBL/GenBank/DDBJ whole genome shotgun (WGS) entry which is preliminary data.</text>
</comment>
<feature type="region of interest" description="Disordered" evidence="1">
    <location>
        <begin position="1"/>
        <end position="22"/>
    </location>
</feature>
<reference evidence="3 4" key="1">
    <citation type="journal article" date="2018" name="PLoS Pathog.">
        <title>Evolution of structural diversity of trichothecenes, a family of toxins produced by plant pathogenic and entomopathogenic fungi.</title>
        <authorList>
            <person name="Proctor R.H."/>
            <person name="McCormick S.P."/>
            <person name="Kim H.S."/>
            <person name="Cardoza R.E."/>
            <person name="Stanley A.M."/>
            <person name="Lindo L."/>
            <person name="Kelly A."/>
            <person name="Brown D.W."/>
            <person name="Lee T."/>
            <person name="Vaughan M.M."/>
            <person name="Alexander N.J."/>
            <person name="Busman M."/>
            <person name="Gutierrez S."/>
        </authorList>
    </citation>
    <scope>NUCLEOTIDE SEQUENCE [LARGE SCALE GENOMIC DNA]</scope>
    <source>
        <strain evidence="3 4">NRRL 20695</strain>
    </source>
</reference>
<accession>A0A395RMN6</accession>
<keyword evidence="4" id="KW-1185">Reference proteome</keyword>
<evidence type="ECO:0000259" key="2">
    <source>
        <dbReference type="Pfam" id="PF06985"/>
    </source>
</evidence>
<dbReference type="AlphaFoldDB" id="A0A395RMN6"/>
<feature type="compositionally biased region" description="Polar residues" evidence="1">
    <location>
        <begin position="1"/>
        <end position="12"/>
    </location>
</feature>
<feature type="compositionally biased region" description="Acidic residues" evidence="1">
    <location>
        <begin position="704"/>
        <end position="725"/>
    </location>
</feature>
<evidence type="ECO:0000256" key="1">
    <source>
        <dbReference type="SAM" id="MobiDB-lite"/>
    </source>
</evidence>
<dbReference type="Pfam" id="PF06985">
    <property type="entry name" value="HET"/>
    <property type="match status" value="1"/>
</dbReference>
<dbReference type="InterPro" id="IPR010730">
    <property type="entry name" value="HET"/>
</dbReference>
<evidence type="ECO:0000313" key="4">
    <source>
        <dbReference type="Proteomes" id="UP000266234"/>
    </source>
</evidence>
<organism evidence="3 4">
    <name type="scientific">Fusarium longipes</name>
    <dbReference type="NCBI Taxonomy" id="694270"/>
    <lineage>
        <taxon>Eukaryota</taxon>
        <taxon>Fungi</taxon>
        <taxon>Dikarya</taxon>
        <taxon>Ascomycota</taxon>
        <taxon>Pezizomycotina</taxon>
        <taxon>Sordariomycetes</taxon>
        <taxon>Hypocreomycetidae</taxon>
        <taxon>Hypocreales</taxon>
        <taxon>Nectriaceae</taxon>
        <taxon>Fusarium</taxon>
    </lineage>
</organism>
<sequence length="787" mass="90361">MSAEETNASQDKNNGDRAMATSTPSVVDCDMCSKVIEFVHRPLELQPEAGLEGITLGKVGQLLASNCPHAKWLRDIEFLYGPVPEYEKRSLSLSRWAQSQPCSFDVHYQTRRSSVFSGTPPFEMVFRPEIPRHLGSILIIDKSWIDMDRVKEWPSRCEQLHGEKCNETIGNVPAFTPRLLIDVIQGCVVICREVRPRFLTLSYTWGDTKNFRTTRSNFDEMQKPGVLTSDNVAMQLPATILNAIELTKALGEKWLWVDSLCIIQDDEESLKIELAAMHRIYATSFLTIIAADGKDAEYGLRGLRGISKPRAINQIVESLAGGERIAYWERPQRKTRDTTGLLYNDRMWTSQEYDFSKRRLIFKEGQVKWECNCTKWSEDHIYHTEQERRRKIFTYSYIGHGAELKVPSLARLGRLVQDFNAKTLRFEEDVYGAFSGYNTYLNSIFPSGLVYGLPQLFFDISLCWTTSHNIRRRTPSQRYTGDPLRNGLPSWSWMGWKGITHLPADLEGEVGPLDCGFTEPITEWYAKERPESHQKERINSQWSACRKAPSEYMAEAWGREEFKPDNGRYSTEPRSMPKEMPSHGYYCSFEDNPKHVTRWYPIPLNLNGSNGSQVELHSGFQYLWCQTSHAFLTATQNTIGEWEWLKFYLLEDSSGVTIGALQLHDDEDSKLFRENFQVELIAIAKGWTSILKTYSACSSPGAEADSESEDEPIAMDSSDDELDYTGVEESEPWIERWEEAKKNKQDCYHVLWIEWKNGVAYRKSSGFVLEEEWDRVAEPGKVDITLG</sequence>
<dbReference type="PANTHER" id="PTHR33112:SF12">
    <property type="entry name" value="HETEROKARYON INCOMPATIBILITY DOMAIN-CONTAINING PROTEIN"/>
    <property type="match status" value="1"/>
</dbReference>
<name>A0A395RMN6_9HYPO</name>
<dbReference type="EMBL" id="PXOG01000314">
    <property type="protein sequence ID" value="RGP61388.1"/>
    <property type="molecule type" value="Genomic_DNA"/>
</dbReference>
<protein>
    <submittedName>
        <fullName evidence="3">Heterokaryon incompatibility</fullName>
    </submittedName>
</protein>
<dbReference type="Proteomes" id="UP000266234">
    <property type="component" value="Unassembled WGS sequence"/>
</dbReference>
<evidence type="ECO:0000313" key="3">
    <source>
        <dbReference type="EMBL" id="RGP61388.1"/>
    </source>
</evidence>
<feature type="domain" description="Heterokaryon incompatibility" evidence="2">
    <location>
        <begin position="198"/>
        <end position="352"/>
    </location>
</feature>
<proteinExistence type="predicted"/>
<feature type="region of interest" description="Disordered" evidence="1">
    <location>
        <begin position="700"/>
        <end position="725"/>
    </location>
</feature>
<dbReference type="STRING" id="694270.A0A395RMN6"/>
<gene>
    <name evidence="3" type="ORF">FLONG3_10544</name>
</gene>